<dbReference type="PANTHER" id="PTHR43775">
    <property type="entry name" value="FATTY ACID SYNTHASE"/>
    <property type="match status" value="1"/>
</dbReference>
<dbReference type="PANTHER" id="PTHR43775:SF20">
    <property type="entry name" value="HYBRID PKS-NRPS SYNTHETASE APDA"/>
    <property type="match status" value="1"/>
</dbReference>
<feature type="domain" description="Ketosynthase family 3 (KS3)" evidence="5">
    <location>
        <begin position="6"/>
        <end position="412"/>
    </location>
</feature>
<dbReference type="InterPro" id="IPR050091">
    <property type="entry name" value="PKS_NRPS_Biosynth_Enz"/>
</dbReference>
<keyword evidence="7" id="KW-1185">Reference proteome</keyword>
<evidence type="ECO:0000259" key="5">
    <source>
        <dbReference type="SMART" id="SM00825"/>
    </source>
</evidence>
<protein>
    <recommendedName>
        <fullName evidence="5">Ketosynthase family 3 (KS3) domain-containing protein</fullName>
    </recommendedName>
</protein>
<name>A0ABR4GTA6_9EURO</name>
<evidence type="ECO:0000313" key="7">
    <source>
        <dbReference type="Proteomes" id="UP001610334"/>
    </source>
</evidence>
<dbReference type="InterPro" id="IPR016039">
    <property type="entry name" value="Thiolase-like"/>
</dbReference>
<accession>A0ABR4GTA6</accession>
<evidence type="ECO:0000256" key="2">
    <source>
        <dbReference type="ARBA" id="ARBA00022553"/>
    </source>
</evidence>
<keyword evidence="3" id="KW-0808">Transferase</keyword>
<organism evidence="6 7">
    <name type="scientific">Aspergillus granulosus</name>
    <dbReference type="NCBI Taxonomy" id="176169"/>
    <lineage>
        <taxon>Eukaryota</taxon>
        <taxon>Fungi</taxon>
        <taxon>Dikarya</taxon>
        <taxon>Ascomycota</taxon>
        <taxon>Pezizomycotina</taxon>
        <taxon>Eurotiomycetes</taxon>
        <taxon>Eurotiomycetidae</taxon>
        <taxon>Eurotiales</taxon>
        <taxon>Aspergillaceae</taxon>
        <taxon>Aspergillus</taxon>
        <taxon>Aspergillus subgen. Nidulantes</taxon>
    </lineage>
</organism>
<evidence type="ECO:0000256" key="1">
    <source>
        <dbReference type="ARBA" id="ARBA00022450"/>
    </source>
</evidence>
<sequence>MAPEAIAIIGSVCRFPGGANPPSALWKLLENPRDVCNDIHPDRFDTTGFYHLGGSHHGTTSVRKSSLLQEDLSRRLLLETVYEAFESVGHTIESLQGSDTAIFTGTMGVDFNDTGVRDLNTVPTCFATGAAFSRIYQTIGQASTGDDCPETHSQGNTQPPSVLPTHTASTDKSLADSGTHPLTPAPSGQLKVLPHTTDPLTTSPPDEAATYYESFDKPNPDPMTSSQQQVEQKKSSSGTALKVAAGVVAGAAVAGLVTAAVMNALHESHNDSSGTTTTRTGNDISHEVAGATADPRLETGSVHSIAYASTVDSSDLGSVNGGSDYDGHPEQEYGLHADSQPASSAPTEVDTENQDSDPDHDPDQDIVADSSDFNTDGADSDIDSIADVTHQQESTFPVSVQDAEDHKFSIPQMEPVADLFAYTQDTEQGHLHDENDSVADSRDVVTEDDHGIHEFELHTDDDIHRFDTANVSDPRRA</sequence>
<feature type="region of interest" description="Disordered" evidence="4">
    <location>
        <begin position="142"/>
        <end position="235"/>
    </location>
</feature>
<dbReference type="Gene3D" id="3.40.47.10">
    <property type="match status" value="1"/>
</dbReference>
<evidence type="ECO:0000256" key="4">
    <source>
        <dbReference type="SAM" id="MobiDB-lite"/>
    </source>
</evidence>
<reference evidence="6 7" key="1">
    <citation type="submission" date="2024-07" db="EMBL/GenBank/DDBJ databases">
        <title>Section-level genome sequencing and comparative genomics of Aspergillus sections Usti and Cavernicolus.</title>
        <authorList>
            <consortium name="Lawrence Berkeley National Laboratory"/>
            <person name="Nybo J.L."/>
            <person name="Vesth T.C."/>
            <person name="Theobald S."/>
            <person name="Frisvad J.C."/>
            <person name="Larsen T.O."/>
            <person name="Kjaerboelling I."/>
            <person name="Rothschild-Mancinelli K."/>
            <person name="Lyhne E.K."/>
            <person name="Kogle M.E."/>
            <person name="Barry K."/>
            <person name="Clum A."/>
            <person name="Na H."/>
            <person name="Ledsgaard L."/>
            <person name="Lin J."/>
            <person name="Lipzen A."/>
            <person name="Kuo A."/>
            <person name="Riley R."/>
            <person name="Mondo S."/>
            <person name="Labutti K."/>
            <person name="Haridas S."/>
            <person name="Pangalinan J."/>
            <person name="Salamov A.A."/>
            <person name="Simmons B.A."/>
            <person name="Magnuson J.K."/>
            <person name="Chen J."/>
            <person name="Drula E."/>
            <person name="Henrissat B."/>
            <person name="Wiebenga A."/>
            <person name="Lubbers R.J."/>
            <person name="Gomes A.C."/>
            <person name="Makela M.R."/>
            <person name="Stajich J."/>
            <person name="Grigoriev I.V."/>
            <person name="Mortensen U.H."/>
            <person name="De Vries R.P."/>
            <person name="Baker S.E."/>
            <person name="Andersen M.R."/>
        </authorList>
    </citation>
    <scope>NUCLEOTIDE SEQUENCE [LARGE SCALE GENOMIC DNA]</scope>
    <source>
        <strain evidence="6 7">CBS 588.65</strain>
    </source>
</reference>
<feature type="compositionally biased region" description="Polar residues" evidence="4">
    <location>
        <begin position="151"/>
        <end position="172"/>
    </location>
</feature>
<comment type="caution">
    <text evidence="6">The sequence shown here is derived from an EMBL/GenBank/DDBJ whole genome shotgun (WGS) entry which is preliminary data.</text>
</comment>
<evidence type="ECO:0000256" key="3">
    <source>
        <dbReference type="ARBA" id="ARBA00022679"/>
    </source>
</evidence>
<dbReference type="Pfam" id="PF00109">
    <property type="entry name" value="ketoacyl-synt"/>
    <property type="match status" value="1"/>
</dbReference>
<feature type="region of interest" description="Disordered" evidence="4">
    <location>
        <begin position="452"/>
        <end position="477"/>
    </location>
</feature>
<evidence type="ECO:0000313" key="6">
    <source>
        <dbReference type="EMBL" id="KAL2802251.1"/>
    </source>
</evidence>
<feature type="compositionally biased region" description="Low complexity" evidence="4">
    <location>
        <begin position="225"/>
        <end position="235"/>
    </location>
</feature>
<feature type="region of interest" description="Disordered" evidence="4">
    <location>
        <begin position="312"/>
        <end position="381"/>
    </location>
</feature>
<keyword evidence="2" id="KW-0597">Phosphoprotein</keyword>
<keyword evidence="1" id="KW-0596">Phosphopantetheine</keyword>
<dbReference type="InterPro" id="IPR020841">
    <property type="entry name" value="PKS_Beta-ketoAc_synthase_dom"/>
</dbReference>
<dbReference type="EMBL" id="JBFXLT010000197">
    <property type="protein sequence ID" value="KAL2802251.1"/>
    <property type="molecule type" value="Genomic_DNA"/>
</dbReference>
<dbReference type="Proteomes" id="UP001610334">
    <property type="component" value="Unassembled WGS sequence"/>
</dbReference>
<proteinExistence type="predicted"/>
<dbReference type="SUPFAM" id="SSF53901">
    <property type="entry name" value="Thiolase-like"/>
    <property type="match status" value="1"/>
</dbReference>
<dbReference type="SMART" id="SM00825">
    <property type="entry name" value="PKS_KS"/>
    <property type="match status" value="1"/>
</dbReference>
<dbReference type="InterPro" id="IPR014030">
    <property type="entry name" value="Ketoacyl_synth_N"/>
</dbReference>
<gene>
    <name evidence="6" type="ORF">BJX63DRAFT_438068</name>
</gene>
<feature type="compositionally biased region" description="Basic and acidic residues" evidence="4">
    <location>
        <begin position="325"/>
        <end position="335"/>
    </location>
</feature>